<name>A0A1Y2AC73_9PLEO</name>
<dbReference type="Proteomes" id="UP000193144">
    <property type="component" value="Unassembled WGS sequence"/>
</dbReference>
<dbReference type="InterPro" id="IPR018843">
    <property type="entry name" value="Utp8_b-prop"/>
</dbReference>
<dbReference type="AlphaFoldDB" id="A0A1Y2AC73"/>
<sequence length="979" mass="107126">MSFDKEIDPPYTLASLPRPLESTNGRTQAAGVCSLSGSRKRKRTEIVVGVDGEGILIYSLQNPQLVTSYALPPQTSFTAPPFSIYQKRHSKQPSCRFTYASISPSSPGESAQLVCFTEQVQKDKPAETTKTSYSIPKYSAGVVAIDSLPVSAGNISKSGAHDILVVFSNGHIASFSADLKSQRWKTDLDTLAPPSAEAKPKAIKSVDYVALSTARNVLRGLLRNREDIAAILDTAPDSKSEILDLTQILCTVSQREADNSNAEALATLDLYQLSPRSPDLITSHLLPAKHLVSWILPTPSPERSLSVKKPLYSLHSSTGVLHQLRSGVVLSYDLSGLVPRLTSKLEAPGHGTTSFVRILPDLILAASVDSCGVFDVKYNSLQALLTLDQPKSSPTSKKRKHIEAESTQGVQLAPSLISYFADLGLAVGIQGHELVGIQLASTLSRKKTKSNGALLIDSIGKGFQSVTQGGHVRGQSSKDSKEWQDWQRKIHKLDKYASKGKVAEFENLFARELEIEFMETGDVDDKDLQALVNGDPDQGLLTNGVEENEANGAHDTTKDKDLDDSANVELRKWKLPQVITDAHRQQQRQHAVYALSRIFRWEEPDRLIGKQANQPSLQIHFFPPNVFQWLLLSGHLTKESIRRSLLEHNSHSLRSIPSIHDGDLVKSIVAFDPELHILSAVLNHNHFLPVGEVVQAIGVLMQNLEDRPQTDESTKHLTNGTALSEDAMDVDVTSELEAATQDLDHALSILDNGLFVRSQTLRPALIRLHTFPGPVVASALRSMLPRRDLESLIQLLHSELKNGGWTSPYEFIDAGSSPIDPLSEEPDDHAIAIIASLLSCSLDAIGTGAWLTSVGGTASEDSVEEMVNNLHEETTLALNGFWEVKYMKGLLSEFLRYAANTAKGHKLTSKELQRQGKPFPEDLAMDGALPMLPLGGKADTVVEKTKPGKGGKKEERSAREIGMLISKRVPKYSFERIVI</sequence>
<gene>
    <name evidence="3" type="ORF">BCR34DRAFT_136080</name>
</gene>
<comment type="caution">
    <text evidence="3">The sequence shown here is derived from an EMBL/GenBank/DDBJ whole genome shotgun (WGS) entry which is preliminary data.</text>
</comment>
<evidence type="ECO:0000313" key="3">
    <source>
        <dbReference type="EMBL" id="ORY19615.1"/>
    </source>
</evidence>
<feature type="domain" description="Utp8 beta-propeller" evidence="2">
    <location>
        <begin position="9"/>
        <end position="254"/>
    </location>
</feature>
<evidence type="ECO:0000259" key="2">
    <source>
        <dbReference type="Pfam" id="PF10395"/>
    </source>
</evidence>
<reference evidence="3 4" key="1">
    <citation type="submission" date="2016-07" db="EMBL/GenBank/DDBJ databases">
        <title>Pervasive Adenine N6-methylation of Active Genes in Fungi.</title>
        <authorList>
            <consortium name="DOE Joint Genome Institute"/>
            <person name="Mondo S.J."/>
            <person name="Dannebaum R.O."/>
            <person name="Kuo R.C."/>
            <person name="Labutti K."/>
            <person name="Haridas S."/>
            <person name="Kuo A."/>
            <person name="Salamov A."/>
            <person name="Ahrendt S.R."/>
            <person name="Lipzen A."/>
            <person name="Sullivan W."/>
            <person name="Andreopoulos W.B."/>
            <person name="Clum A."/>
            <person name="Lindquist E."/>
            <person name="Daum C."/>
            <person name="Ramamoorthy G.K."/>
            <person name="Gryganskyi A."/>
            <person name="Culley D."/>
            <person name="Magnuson J.K."/>
            <person name="James T.Y."/>
            <person name="O'Malley M.A."/>
            <person name="Stajich J.E."/>
            <person name="Spatafora J.W."/>
            <person name="Visel A."/>
            <person name="Grigoriev I.V."/>
        </authorList>
    </citation>
    <scope>NUCLEOTIDE SEQUENCE [LARGE SCALE GENOMIC DNA]</scope>
    <source>
        <strain evidence="3 4">CBS 115471</strain>
    </source>
</reference>
<evidence type="ECO:0000256" key="1">
    <source>
        <dbReference type="SAM" id="MobiDB-lite"/>
    </source>
</evidence>
<evidence type="ECO:0000313" key="4">
    <source>
        <dbReference type="Proteomes" id="UP000193144"/>
    </source>
</evidence>
<protein>
    <recommendedName>
        <fullName evidence="2">Utp8 beta-propeller domain-containing protein</fullName>
    </recommendedName>
</protein>
<organism evidence="3 4">
    <name type="scientific">Clohesyomyces aquaticus</name>
    <dbReference type="NCBI Taxonomy" id="1231657"/>
    <lineage>
        <taxon>Eukaryota</taxon>
        <taxon>Fungi</taxon>
        <taxon>Dikarya</taxon>
        <taxon>Ascomycota</taxon>
        <taxon>Pezizomycotina</taxon>
        <taxon>Dothideomycetes</taxon>
        <taxon>Pleosporomycetidae</taxon>
        <taxon>Pleosporales</taxon>
        <taxon>Lindgomycetaceae</taxon>
        <taxon>Clohesyomyces</taxon>
    </lineage>
</organism>
<accession>A0A1Y2AC73</accession>
<dbReference type="EMBL" id="MCFA01000002">
    <property type="protein sequence ID" value="ORY19615.1"/>
    <property type="molecule type" value="Genomic_DNA"/>
</dbReference>
<keyword evidence="4" id="KW-1185">Reference proteome</keyword>
<feature type="region of interest" description="Disordered" evidence="1">
    <location>
        <begin position="1"/>
        <end position="27"/>
    </location>
</feature>
<proteinExistence type="predicted"/>
<dbReference type="OrthoDB" id="5330858at2759"/>
<feature type="region of interest" description="Disordered" evidence="1">
    <location>
        <begin position="537"/>
        <end position="563"/>
    </location>
</feature>
<dbReference type="Pfam" id="PF10395">
    <property type="entry name" value="Utp8_b_propeller"/>
    <property type="match status" value="1"/>
</dbReference>
<dbReference type="STRING" id="1231657.A0A1Y2AC73"/>